<sequence>MSYAKASVLHTFDASTCEASLNTYENINTNEKSLIPAGIEAKISPNICVHTIAFEGRTVVKPSLLIPLKPSIKRYQ</sequence>
<keyword evidence="2" id="KW-1185">Reference proteome</keyword>
<evidence type="ECO:0000313" key="2">
    <source>
        <dbReference type="Proteomes" id="UP000219281"/>
    </source>
</evidence>
<dbReference type="Proteomes" id="UP000219281">
    <property type="component" value="Unassembled WGS sequence"/>
</dbReference>
<protein>
    <submittedName>
        <fullName evidence="1">Uncharacterized protein</fullName>
    </submittedName>
</protein>
<dbReference type="AlphaFoldDB" id="A0A285ZZV0"/>
<accession>A0A285ZZV0</accession>
<evidence type="ECO:0000313" key="1">
    <source>
        <dbReference type="EMBL" id="SOD15121.1"/>
    </source>
</evidence>
<name>A0A285ZZV0_9SPHI</name>
<dbReference type="EMBL" id="OCMT01000002">
    <property type="protein sequence ID" value="SOD15121.1"/>
    <property type="molecule type" value="Genomic_DNA"/>
</dbReference>
<gene>
    <name evidence="1" type="ORF">SAMN06297358_2096</name>
</gene>
<organism evidence="1 2">
    <name type="scientific">Pedobacter xixiisoli</name>
    <dbReference type="NCBI Taxonomy" id="1476464"/>
    <lineage>
        <taxon>Bacteria</taxon>
        <taxon>Pseudomonadati</taxon>
        <taxon>Bacteroidota</taxon>
        <taxon>Sphingobacteriia</taxon>
        <taxon>Sphingobacteriales</taxon>
        <taxon>Sphingobacteriaceae</taxon>
        <taxon>Pedobacter</taxon>
    </lineage>
</organism>
<proteinExistence type="predicted"/>
<reference evidence="2" key="1">
    <citation type="submission" date="2017-09" db="EMBL/GenBank/DDBJ databases">
        <authorList>
            <person name="Varghese N."/>
            <person name="Submissions S."/>
        </authorList>
    </citation>
    <scope>NUCLEOTIDE SEQUENCE [LARGE SCALE GENOMIC DNA]</scope>
    <source>
        <strain evidence="2">CGMCC 1.12803</strain>
    </source>
</reference>